<gene>
    <name evidence="7" type="primary">fetB</name>
    <name evidence="7" type="ORF">JGUZn3_02680</name>
</gene>
<feature type="transmembrane region" description="Helical" evidence="6">
    <location>
        <begin position="90"/>
        <end position="113"/>
    </location>
</feature>
<keyword evidence="5 6" id="KW-0472">Membrane</keyword>
<dbReference type="PANTHER" id="PTHR30028:SF0">
    <property type="entry name" value="PROTEIN ALUMINUM SENSITIVE 3"/>
    <property type="match status" value="1"/>
</dbReference>
<evidence type="ECO:0000256" key="3">
    <source>
        <dbReference type="ARBA" id="ARBA00022692"/>
    </source>
</evidence>
<keyword evidence="3 6" id="KW-0812">Transmembrane</keyword>
<dbReference type="Pfam" id="PF03649">
    <property type="entry name" value="UPF0014"/>
    <property type="match status" value="1"/>
</dbReference>
<dbReference type="InterPro" id="IPR005226">
    <property type="entry name" value="UPF0014_fam"/>
</dbReference>
<dbReference type="EMBL" id="CP060244">
    <property type="protein sequence ID" value="QNT77526.1"/>
    <property type="molecule type" value="Genomic_DNA"/>
</dbReference>
<proteinExistence type="inferred from homology"/>
<reference evidence="7 8" key="1">
    <citation type="submission" date="2020-08" db="EMBL/GenBank/DDBJ databases">
        <title>Complete genome sequence of Entomobacter blattae G55GP.</title>
        <authorList>
            <person name="Poehlein A."/>
            <person name="Guzman J."/>
            <person name="Daniel R."/>
            <person name="Vilcinskas A."/>
        </authorList>
    </citation>
    <scope>NUCLEOTIDE SEQUENCE [LARGE SCALE GENOMIC DNA]</scope>
    <source>
        <strain evidence="7 8">G55GP</strain>
    </source>
</reference>
<dbReference type="PANTHER" id="PTHR30028">
    <property type="entry name" value="UPF0014 INNER MEMBRANE PROTEIN YBBM-RELATED"/>
    <property type="match status" value="1"/>
</dbReference>
<dbReference type="KEGG" id="ebla:JGUZn3_02680"/>
<evidence type="ECO:0000256" key="2">
    <source>
        <dbReference type="ARBA" id="ARBA00005268"/>
    </source>
</evidence>
<feature type="transmembrane region" description="Helical" evidence="6">
    <location>
        <begin position="125"/>
        <end position="144"/>
    </location>
</feature>
<evidence type="ECO:0000256" key="1">
    <source>
        <dbReference type="ARBA" id="ARBA00004141"/>
    </source>
</evidence>
<feature type="transmembrane region" description="Helical" evidence="6">
    <location>
        <begin position="182"/>
        <end position="202"/>
    </location>
</feature>
<evidence type="ECO:0000313" key="8">
    <source>
        <dbReference type="Proteomes" id="UP000516349"/>
    </source>
</evidence>
<dbReference type="AlphaFoldDB" id="A0A7H1NP16"/>
<keyword evidence="4 6" id="KW-1133">Transmembrane helix</keyword>
<evidence type="ECO:0000256" key="4">
    <source>
        <dbReference type="ARBA" id="ARBA00022989"/>
    </source>
</evidence>
<evidence type="ECO:0000256" key="5">
    <source>
        <dbReference type="ARBA" id="ARBA00023136"/>
    </source>
</evidence>
<comment type="similarity">
    <text evidence="2">Belongs to the UPF0014 family.</text>
</comment>
<feature type="transmembrane region" description="Helical" evidence="6">
    <location>
        <begin position="222"/>
        <end position="244"/>
    </location>
</feature>
<comment type="subcellular location">
    <subcellularLocation>
        <location evidence="1">Membrane</location>
        <topology evidence="1">Multi-pass membrane protein</topology>
    </subcellularLocation>
</comment>
<keyword evidence="8" id="KW-1185">Reference proteome</keyword>
<sequence>MLSVTDMFLVSGIVLLCSLCSLWLSLNIHKPLIVAALRMVLQLMLVGYVLKIIFKVASPWFVVGFLTIMVGAATYEIASRQEKGINHFWLYGIGGSSIIFSAGVIAVLGVGVTLRPSPWYAPEQVIPFCAIILGNAMNGASISLKAMIQTVQRERAAIEAQLCLGYPYFYVMRQYMRAAQQLALIPTINTMAAAGIVTMPGIMTGQLLAGADPLVAAHYQIVLMSLVFGGVFLCSLMCVWGVSYRITDSRQRLRIDHILKKT</sequence>
<organism evidence="7 8">
    <name type="scientific">Entomobacter blattae</name>
    <dbReference type="NCBI Taxonomy" id="2762277"/>
    <lineage>
        <taxon>Bacteria</taxon>
        <taxon>Pseudomonadati</taxon>
        <taxon>Pseudomonadota</taxon>
        <taxon>Alphaproteobacteria</taxon>
        <taxon>Acetobacterales</taxon>
        <taxon>Acetobacteraceae</taxon>
        <taxon>Entomobacter</taxon>
    </lineage>
</organism>
<dbReference type="RefSeq" id="WP_203413991.1">
    <property type="nucleotide sequence ID" value="NZ_CP060244.1"/>
</dbReference>
<name>A0A7H1NP16_9PROT</name>
<evidence type="ECO:0000256" key="6">
    <source>
        <dbReference type="SAM" id="Phobius"/>
    </source>
</evidence>
<dbReference type="Proteomes" id="UP000516349">
    <property type="component" value="Chromosome"/>
</dbReference>
<feature type="transmembrane region" description="Helical" evidence="6">
    <location>
        <begin position="6"/>
        <end position="25"/>
    </location>
</feature>
<protein>
    <submittedName>
        <fullName evidence="7">Putative iron export permease protein FetB</fullName>
    </submittedName>
</protein>
<accession>A0A7H1NP16</accession>
<dbReference type="GO" id="GO:0005886">
    <property type="term" value="C:plasma membrane"/>
    <property type="evidence" value="ECO:0007669"/>
    <property type="project" value="TreeGrafter"/>
</dbReference>
<evidence type="ECO:0000313" key="7">
    <source>
        <dbReference type="EMBL" id="QNT77526.1"/>
    </source>
</evidence>